<sequence>MKALREIPYPSTSPDPSIFESWSNEYDNVRLPRPSLRRRSIGKTSSLRRTSHHHDASSLLENLSLSGKFAEAQEVREELLEMNIHIRPSLAYSHAAWHVLRQRPWRTNRSEVFASWLSLLPNMADTEKVPQFNELKTALLFNTSTLDLDSIAQFGLVLSSKGYIRSMGATVVACLTRYAHPDVNVTADDDYKRKKLGLTRDAETRYKHTSKRLWSIAVRTHCTAGRPELAFQMAKRAHERGFNLTQYTYQYLLGKLEADSLKELSEEVRAFPGCGSLDVAKSRLIIQSISLVLAILKRSSQSGVPANAASIVPYFDIYKTDLRGGAVNKLRARAYRLSLTAVSTVLLAELLHHHRRGQFIHVLWLFDKFFHVVGVPARDVARRLWKRDHYPLNMRVFPWALPPRITETTFNLPSKLWPTTHHTALVWTALVQLCESEEDVVDLYNQLLERTAQFQQESQQQKQPHIGWHSLHHQDNGFTPVVMSTDRYDAAHFRPFLIARTLLRGAQLGLRVLDDMQDRGITPSVPILGTAAALQARHGEPAVALRILNLLRGQLAHTVASSIPSSSSTSTNAATPRSLNAVADLELARDDKTLLLTAFTGVLRGLVDRRALVQARQLADMISDRLGYVEGDGSGKGGNARTDAALRFLRRLEVEGPSAEPETQEQPALQQGYYYPFLKRPNGEVGPNTLPIFSSHFSPYCLLSSRLSAFSAPPPLPPLLSGASRALPVHSDSHKTLMRRLPVTQVIKTLNAAPGTN</sequence>
<reference evidence="1" key="1">
    <citation type="journal article" date="2022" name="New Phytol.">
        <title>Evolutionary transition to the ectomycorrhizal habit in the genomes of a hyperdiverse lineage of mushroom-forming fungi.</title>
        <authorList>
            <person name="Looney B."/>
            <person name="Miyauchi S."/>
            <person name="Morin E."/>
            <person name="Drula E."/>
            <person name="Courty P.E."/>
            <person name="Kohler A."/>
            <person name="Kuo A."/>
            <person name="LaButti K."/>
            <person name="Pangilinan J."/>
            <person name="Lipzen A."/>
            <person name="Riley R."/>
            <person name="Andreopoulos W."/>
            <person name="He G."/>
            <person name="Johnson J."/>
            <person name="Nolan M."/>
            <person name="Tritt A."/>
            <person name="Barry K.W."/>
            <person name="Grigoriev I.V."/>
            <person name="Nagy L.G."/>
            <person name="Hibbett D."/>
            <person name="Henrissat B."/>
            <person name="Matheny P.B."/>
            <person name="Labbe J."/>
            <person name="Martin F.M."/>
        </authorList>
    </citation>
    <scope>NUCLEOTIDE SEQUENCE</scope>
    <source>
        <strain evidence="1">BPL690</strain>
    </source>
</reference>
<protein>
    <submittedName>
        <fullName evidence="1">Uncharacterized protein</fullName>
    </submittedName>
</protein>
<name>A0AAD4QMI7_9AGAM</name>
<organism evidence="1 2">
    <name type="scientific">Multifurca ochricompacta</name>
    <dbReference type="NCBI Taxonomy" id="376703"/>
    <lineage>
        <taxon>Eukaryota</taxon>
        <taxon>Fungi</taxon>
        <taxon>Dikarya</taxon>
        <taxon>Basidiomycota</taxon>
        <taxon>Agaricomycotina</taxon>
        <taxon>Agaricomycetes</taxon>
        <taxon>Russulales</taxon>
        <taxon>Russulaceae</taxon>
        <taxon>Multifurca</taxon>
    </lineage>
</organism>
<keyword evidence="2" id="KW-1185">Reference proteome</keyword>
<evidence type="ECO:0000313" key="2">
    <source>
        <dbReference type="Proteomes" id="UP001203297"/>
    </source>
</evidence>
<dbReference type="EMBL" id="WTXG01000027">
    <property type="protein sequence ID" value="KAI0298661.1"/>
    <property type="molecule type" value="Genomic_DNA"/>
</dbReference>
<accession>A0AAD4QMI7</accession>
<evidence type="ECO:0000313" key="1">
    <source>
        <dbReference type="EMBL" id="KAI0298661.1"/>
    </source>
</evidence>
<gene>
    <name evidence="1" type="ORF">B0F90DRAFT_1632351</name>
</gene>
<dbReference type="AlphaFoldDB" id="A0AAD4QMI7"/>
<comment type="caution">
    <text evidence="1">The sequence shown here is derived from an EMBL/GenBank/DDBJ whole genome shotgun (WGS) entry which is preliminary data.</text>
</comment>
<proteinExistence type="predicted"/>
<dbReference type="Proteomes" id="UP001203297">
    <property type="component" value="Unassembled WGS sequence"/>
</dbReference>